<dbReference type="Pfam" id="PF11219">
    <property type="entry name" value="DUF3014"/>
    <property type="match status" value="1"/>
</dbReference>
<accession>A0A3S2TLI7</accession>
<name>A0A3S2TLI7_9BURK</name>
<dbReference type="Proteomes" id="UP000288178">
    <property type="component" value="Unassembled WGS sequence"/>
</dbReference>
<gene>
    <name evidence="1" type="ORF">ENE75_13675</name>
</gene>
<keyword evidence="2" id="KW-1185">Reference proteome</keyword>
<dbReference type="OrthoDB" id="5502479at2"/>
<reference evidence="1 2" key="1">
    <citation type="submission" date="2019-01" db="EMBL/GenBank/DDBJ databases">
        <authorList>
            <person name="Chen W.-M."/>
        </authorList>
    </citation>
    <scope>NUCLEOTIDE SEQUENCE [LARGE SCALE GENOMIC DNA]</scope>
    <source>
        <strain evidence="1 2">ICH-3</strain>
    </source>
</reference>
<dbReference type="RefSeq" id="WP_128198881.1">
    <property type="nucleotide sequence ID" value="NZ_SACT01000004.1"/>
</dbReference>
<dbReference type="AlphaFoldDB" id="A0A3S2TLI7"/>
<organism evidence="1 2">
    <name type="scientific">Rubrivivax albus</name>
    <dbReference type="NCBI Taxonomy" id="2499835"/>
    <lineage>
        <taxon>Bacteria</taxon>
        <taxon>Pseudomonadati</taxon>
        <taxon>Pseudomonadota</taxon>
        <taxon>Betaproteobacteria</taxon>
        <taxon>Burkholderiales</taxon>
        <taxon>Sphaerotilaceae</taxon>
        <taxon>Rubrivivax</taxon>
    </lineage>
</organism>
<sequence length="265" mass="28295">MSRRTLALWAAVAVLALLAAAVWWWSQPESPAPLPAIAPAPVPVAVPEPPASAPVADAAPSAPAADAAPIADGDEAVTAALIAQFGRAVVLQLMQTDGFAARVVATVDNLPRGHVAPRLWPINPTAGRFSVDDDGRIAAANGQRYAAALRLLDALPPAEAAAFYRRLYPQLQAAYGALGYPGQSFHDRLRAVIDHLLETPAVSRPPQVQLVEVKGDVPSQRPWVRYEYVDPALQQLSAGQRLLLRLGPAQQARVLDWLRALRPLL</sequence>
<dbReference type="InterPro" id="IPR021382">
    <property type="entry name" value="DUF3014"/>
</dbReference>
<protein>
    <submittedName>
        <fullName evidence="1">DUF3014 domain-containing protein</fullName>
    </submittedName>
</protein>
<comment type="caution">
    <text evidence="1">The sequence shown here is derived from an EMBL/GenBank/DDBJ whole genome shotgun (WGS) entry which is preliminary data.</text>
</comment>
<evidence type="ECO:0000313" key="2">
    <source>
        <dbReference type="Proteomes" id="UP000288178"/>
    </source>
</evidence>
<evidence type="ECO:0000313" key="1">
    <source>
        <dbReference type="EMBL" id="RVT50855.1"/>
    </source>
</evidence>
<proteinExistence type="predicted"/>
<dbReference type="EMBL" id="SACT01000004">
    <property type="protein sequence ID" value="RVT50855.1"/>
    <property type="molecule type" value="Genomic_DNA"/>
</dbReference>